<dbReference type="EMBL" id="QSAE01000012">
    <property type="protein sequence ID" value="RGW40386.1"/>
    <property type="molecule type" value="Genomic_DNA"/>
</dbReference>
<dbReference type="AlphaFoldDB" id="A0A413BII6"/>
<accession>A0A413BII6</accession>
<gene>
    <name evidence="1" type="ORF">DWV78_05480</name>
</gene>
<organism evidence="1 2">
    <name type="scientific">Agathobacter rectalis</name>
    <dbReference type="NCBI Taxonomy" id="39491"/>
    <lineage>
        <taxon>Bacteria</taxon>
        <taxon>Bacillati</taxon>
        <taxon>Bacillota</taxon>
        <taxon>Clostridia</taxon>
        <taxon>Lachnospirales</taxon>
        <taxon>Lachnospiraceae</taxon>
        <taxon>Agathobacter</taxon>
    </lineage>
</organism>
<protein>
    <submittedName>
        <fullName evidence="1">Uncharacterized protein</fullName>
    </submittedName>
</protein>
<evidence type="ECO:0000313" key="2">
    <source>
        <dbReference type="Proteomes" id="UP000286581"/>
    </source>
</evidence>
<proteinExistence type="predicted"/>
<sequence length="67" mass="7121">MPWGGSMLDETGFYAPSMAHNALPGRPWPGISVFLGHNSTVSMQLRYSPARECVCAAGCPALTPLTL</sequence>
<reference evidence="1 2" key="1">
    <citation type="submission" date="2018-08" db="EMBL/GenBank/DDBJ databases">
        <title>A genome reference for cultivated species of the human gut microbiota.</title>
        <authorList>
            <person name="Zou Y."/>
            <person name="Xue W."/>
            <person name="Luo G."/>
        </authorList>
    </citation>
    <scope>NUCLEOTIDE SEQUENCE [LARGE SCALE GENOMIC DNA]</scope>
    <source>
        <strain evidence="1 2">AF12-8</strain>
    </source>
</reference>
<dbReference type="Proteomes" id="UP000286581">
    <property type="component" value="Unassembled WGS sequence"/>
</dbReference>
<comment type="caution">
    <text evidence="1">The sequence shown here is derived from an EMBL/GenBank/DDBJ whole genome shotgun (WGS) entry which is preliminary data.</text>
</comment>
<evidence type="ECO:0000313" key="1">
    <source>
        <dbReference type="EMBL" id="RGW40386.1"/>
    </source>
</evidence>
<name>A0A413BII6_9FIRM</name>